<sequence>MSARTGAPSAPAARCNPVLSQPKSSIRGVIAELTALVNPSKPLISLEVGDAVAAAVASGGGSVIGMKNWVRLFFGLPSDQLREACQRMRSFCQRRRMNCEY</sequence>
<organism evidence="1 2">
    <name type="scientific">Apostasia shenzhenica</name>
    <dbReference type="NCBI Taxonomy" id="1088818"/>
    <lineage>
        <taxon>Eukaryota</taxon>
        <taxon>Viridiplantae</taxon>
        <taxon>Streptophyta</taxon>
        <taxon>Embryophyta</taxon>
        <taxon>Tracheophyta</taxon>
        <taxon>Spermatophyta</taxon>
        <taxon>Magnoliopsida</taxon>
        <taxon>Liliopsida</taxon>
        <taxon>Asparagales</taxon>
        <taxon>Orchidaceae</taxon>
        <taxon>Apostasioideae</taxon>
        <taxon>Apostasia</taxon>
    </lineage>
</organism>
<keyword evidence="1" id="KW-0808">Transferase</keyword>
<evidence type="ECO:0000313" key="1">
    <source>
        <dbReference type="EMBL" id="PKA53445.1"/>
    </source>
</evidence>
<dbReference type="AlphaFoldDB" id="A0A2I0AD54"/>
<dbReference type="EC" id="2.6.1.5" evidence="1"/>
<keyword evidence="2" id="KW-1185">Reference proteome</keyword>
<name>A0A2I0AD54_9ASPA</name>
<dbReference type="EMBL" id="KZ451998">
    <property type="protein sequence ID" value="PKA53445.1"/>
    <property type="molecule type" value="Genomic_DNA"/>
</dbReference>
<accession>A0A2I0AD54</accession>
<dbReference type="OrthoDB" id="7042322at2759"/>
<dbReference type="Proteomes" id="UP000236161">
    <property type="component" value="Unassembled WGS sequence"/>
</dbReference>
<evidence type="ECO:0000313" key="2">
    <source>
        <dbReference type="Proteomes" id="UP000236161"/>
    </source>
</evidence>
<dbReference type="GO" id="GO:0008483">
    <property type="term" value="F:transaminase activity"/>
    <property type="evidence" value="ECO:0007669"/>
    <property type="project" value="UniProtKB-KW"/>
</dbReference>
<dbReference type="Gene3D" id="3.90.1150.10">
    <property type="entry name" value="Aspartate Aminotransferase, domain 1"/>
    <property type="match status" value="1"/>
</dbReference>
<dbReference type="InterPro" id="IPR015422">
    <property type="entry name" value="PyrdxlP-dep_Trfase_small"/>
</dbReference>
<keyword evidence="1" id="KW-0032">Aminotransferase</keyword>
<reference evidence="1 2" key="1">
    <citation type="journal article" date="2017" name="Nature">
        <title>The Apostasia genome and the evolution of orchids.</title>
        <authorList>
            <person name="Zhang G.Q."/>
            <person name="Liu K.W."/>
            <person name="Li Z."/>
            <person name="Lohaus R."/>
            <person name="Hsiao Y.Y."/>
            <person name="Niu S.C."/>
            <person name="Wang J.Y."/>
            <person name="Lin Y.C."/>
            <person name="Xu Q."/>
            <person name="Chen L.J."/>
            <person name="Yoshida K."/>
            <person name="Fujiwara S."/>
            <person name="Wang Z.W."/>
            <person name="Zhang Y.Q."/>
            <person name="Mitsuda N."/>
            <person name="Wang M."/>
            <person name="Liu G.H."/>
            <person name="Pecoraro L."/>
            <person name="Huang H.X."/>
            <person name="Xiao X.J."/>
            <person name="Lin M."/>
            <person name="Wu X.Y."/>
            <person name="Wu W.L."/>
            <person name="Chen Y.Y."/>
            <person name="Chang S.B."/>
            <person name="Sakamoto S."/>
            <person name="Ohme-Takagi M."/>
            <person name="Yagi M."/>
            <person name="Zeng S.J."/>
            <person name="Shen C.Y."/>
            <person name="Yeh C.M."/>
            <person name="Luo Y.B."/>
            <person name="Tsai W.C."/>
            <person name="Van de Peer Y."/>
            <person name="Liu Z.J."/>
        </authorList>
    </citation>
    <scope>NUCLEOTIDE SEQUENCE [LARGE SCALE GENOMIC DNA]</scope>
    <source>
        <strain evidence="2">cv. Shenzhen</strain>
        <tissue evidence="1">Stem</tissue>
    </source>
</reference>
<gene>
    <name evidence="1" type="primary">naat-A</name>
    <name evidence="1" type="ORF">AXF42_Ash012387</name>
</gene>
<proteinExistence type="predicted"/>
<protein>
    <submittedName>
        <fullName evidence="1">Nicotianamine aminotransferase A</fullName>
        <ecNumber evidence="1">2.6.1.5</ecNumber>
    </submittedName>
</protein>